<proteinExistence type="predicted"/>
<keyword evidence="1" id="KW-0175">Coiled coil</keyword>
<feature type="non-terminal residue" evidence="2">
    <location>
        <position position="1"/>
    </location>
</feature>
<evidence type="ECO:0000256" key="1">
    <source>
        <dbReference type="SAM" id="Coils"/>
    </source>
</evidence>
<evidence type="ECO:0000313" key="2">
    <source>
        <dbReference type="EMBL" id="KNG77690.1"/>
    </source>
</evidence>
<accession>A0A0L1IEN4</accession>
<dbReference type="AlphaFoldDB" id="A0A0L1IEN4"/>
<name>A0A0L1IEN4_PLAFA</name>
<reference evidence="3" key="2">
    <citation type="submission" date="2015-07" db="EMBL/GenBank/DDBJ databases">
        <title>The genome sequence of Plasmodium falciparum IGH-CR14.</title>
        <authorList>
            <consortium name="The Broad Institute Genome Sequencing Platform"/>
            <person name="Volkman S.K."/>
            <person name="Neafsey D.E."/>
            <person name="Dash A.P."/>
            <person name="Chitnis C.E."/>
            <person name="Hartl D.L."/>
            <person name="Young S.K."/>
            <person name="Kodira C.D."/>
            <person name="Zeng Q."/>
            <person name="Koehrsen M."/>
            <person name="Godfrey P."/>
            <person name="Alvarado L."/>
            <person name="Berlin A."/>
            <person name="Borenstein D."/>
            <person name="Chen Z."/>
            <person name="Engels R."/>
            <person name="Freedman E."/>
            <person name="Gellesch M."/>
            <person name="Goldberg J."/>
            <person name="Griggs A."/>
            <person name="Gujja S."/>
            <person name="Heiman D."/>
            <person name="Hepburn T."/>
            <person name="Howarth C."/>
            <person name="Jen D."/>
            <person name="Larson L."/>
            <person name="Lewis B."/>
            <person name="Mehta T."/>
            <person name="Park D."/>
            <person name="Pearson M."/>
            <person name="Roberts A."/>
            <person name="Saif S."/>
            <person name="Shea T."/>
            <person name="Shenoy N."/>
            <person name="Sisk P."/>
            <person name="Stolte C."/>
            <person name="Sykes S."/>
            <person name="Walk T."/>
            <person name="White J."/>
            <person name="Yandava C."/>
            <person name="Wirth D.F."/>
            <person name="Nusbaum C."/>
            <person name="Birren B."/>
        </authorList>
    </citation>
    <scope>NUCLEOTIDE SEQUENCE [LARGE SCALE GENOMIC DNA]</scope>
    <source>
        <strain evidence="3">IGH-CR14</strain>
    </source>
</reference>
<gene>
    <name evidence="2" type="ORF">PFMG_03710</name>
</gene>
<evidence type="ECO:0000313" key="3">
    <source>
        <dbReference type="Proteomes" id="UP000054562"/>
    </source>
</evidence>
<dbReference type="EMBL" id="GG665363">
    <property type="protein sequence ID" value="KNG77690.1"/>
    <property type="molecule type" value="Genomic_DNA"/>
</dbReference>
<dbReference type="Proteomes" id="UP000054562">
    <property type="component" value="Unassembled WGS sequence"/>
</dbReference>
<protein>
    <submittedName>
        <fullName evidence="2">Uncharacterized protein</fullName>
    </submittedName>
</protein>
<feature type="coiled-coil region" evidence="1">
    <location>
        <begin position="3"/>
        <end position="33"/>
    </location>
</feature>
<reference evidence="3" key="1">
    <citation type="submission" date="2015-07" db="EMBL/GenBank/DDBJ databases">
        <title>Annotation of Plasmodium falciparum IGH-CR14.</title>
        <authorList>
            <consortium name="The Broad Institute Genome Sequencing Platform"/>
            <person name="Volkman S.K."/>
            <person name="Neafsey D.E."/>
            <person name="Dash A.P."/>
            <person name="Chitnis C.E."/>
            <person name="Hartl D.L."/>
            <person name="Young S.K."/>
            <person name="Zeng Q."/>
            <person name="Koehrsen M."/>
            <person name="Alvarado L."/>
            <person name="Berlin A."/>
            <person name="Borenstein D."/>
            <person name="Chapman S.B."/>
            <person name="Chen Z."/>
            <person name="Engels R."/>
            <person name="Freedman E."/>
            <person name="Gellesch M."/>
            <person name="Goldberg J."/>
            <person name="Griggs A."/>
            <person name="Gujja S."/>
            <person name="Heilman E.R."/>
            <person name="Heiman D.I."/>
            <person name="Howarth C."/>
            <person name="Jen D."/>
            <person name="Larson L."/>
            <person name="Mehta T."/>
            <person name="Neiman D."/>
            <person name="Park D."/>
            <person name="Pearson M."/>
            <person name="Roberts A."/>
            <person name="Saif S."/>
            <person name="Shea T."/>
            <person name="Shenoy N."/>
            <person name="Sisk P."/>
            <person name="Stolte C."/>
            <person name="Sykes S."/>
            <person name="Walk T."/>
            <person name="White J."/>
            <person name="Yandava C."/>
            <person name="Haas B."/>
            <person name="Henn M.R."/>
            <person name="Nusbaum C."/>
            <person name="Birren B."/>
        </authorList>
    </citation>
    <scope>NUCLEOTIDE SEQUENCE [LARGE SCALE GENOMIC DNA]</scope>
    <source>
        <strain evidence="3">IGH-CR14</strain>
    </source>
</reference>
<organism evidence="2 3">
    <name type="scientific">Plasmodium falciparum IGH-CR14</name>
    <dbReference type="NCBI Taxonomy" id="580059"/>
    <lineage>
        <taxon>Eukaryota</taxon>
        <taxon>Sar</taxon>
        <taxon>Alveolata</taxon>
        <taxon>Apicomplexa</taxon>
        <taxon>Aconoidasida</taxon>
        <taxon>Haemosporida</taxon>
        <taxon>Plasmodiidae</taxon>
        <taxon>Plasmodium</taxon>
        <taxon>Plasmodium (Laverania)</taxon>
    </lineage>
</organism>
<sequence length="200" mass="23667">DQGVSKEINNKEIEENINKLNEESDENNNLEILDEEEITNKSVISNTMNMVELKNENKNEMMINDIKKEEEISAQIVEPVKKRGRKKGSKFVHKNITNEHILSQLKEPKRKGRKRKIWIQPLDNYNKVEDNKLKEYTNNIDIRDDNKANTQNEDVTTNNVTTLCCNKKAKYESMNPNSIRNMFILLRNKIRQFKCKKYHE</sequence>